<evidence type="ECO:0000313" key="7">
    <source>
        <dbReference type="EMBL" id="KAH6692709.1"/>
    </source>
</evidence>
<dbReference type="PROSITE" id="PS50970">
    <property type="entry name" value="HCY"/>
    <property type="match status" value="1"/>
</dbReference>
<evidence type="ECO:0000259" key="6">
    <source>
        <dbReference type="PROSITE" id="PS50970"/>
    </source>
</evidence>
<evidence type="ECO:0000313" key="8">
    <source>
        <dbReference type="Proteomes" id="UP000770015"/>
    </source>
</evidence>
<gene>
    <name evidence="7" type="ORF">F5X68DRAFT_60443</name>
</gene>
<dbReference type="GO" id="GO:0032259">
    <property type="term" value="P:methylation"/>
    <property type="evidence" value="ECO:0007669"/>
    <property type="project" value="UniProtKB-KW"/>
</dbReference>
<dbReference type="EMBL" id="JAGSXJ010000004">
    <property type="protein sequence ID" value="KAH6692709.1"/>
    <property type="molecule type" value="Genomic_DNA"/>
</dbReference>
<evidence type="ECO:0000256" key="5">
    <source>
        <dbReference type="PROSITE-ProRule" id="PRU00333"/>
    </source>
</evidence>
<keyword evidence="2 5" id="KW-0808">Transferase</keyword>
<feature type="domain" description="Hcy-binding" evidence="6">
    <location>
        <begin position="6"/>
        <end position="354"/>
    </location>
</feature>
<accession>A0A9P8VIL0</accession>
<reference evidence="7" key="1">
    <citation type="journal article" date="2021" name="Nat. Commun.">
        <title>Genetic determinants of endophytism in the Arabidopsis root mycobiome.</title>
        <authorList>
            <person name="Mesny F."/>
            <person name="Miyauchi S."/>
            <person name="Thiergart T."/>
            <person name="Pickel B."/>
            <person name="Atanasova L."/>
            <person name="Karlsson M."/>
            <person name="Huettel B."/>
            <person name="Barry K.W."/>
            <person name="Haridas S."/>
            <person name="Chen C."/>
            <person name="Bauer D."/>
            <person name="Andreopoulos W."/>
            <person name="Pangilinan J."/>
            <person name="LaButti K."/>
            <person name="Riley R."/>
            <person name="Lipzen A."/>
            <person name="Clum A."/>
            <person name="Drula E."/>
            <person name="Henrissat B."/>
            <person name="Kohler A."/>
            <person name="Grigoriev I.V."/>
            <person name="Martin F.M."/>
            <person name="Hacquard S."/>
        </authorList>
    </citation>
    <scope>NUCLEOTIDE SEQUENCE</scope>
    <source>
        <strain evidence="7">MPI-SDFR-AT-0117</strain>
    </source>
</reference>
<keyword evidence="3 5" id="KW-0479">Metal-binding</keyword>
<dbReference type="GO" id="GO:0046872">
    <property type="term" value="F:metal ion binding"/>
    <property type="evidence" value="ECO:0007669"/>
    <property type="project" value="UniProtKB-KW"/>
</dbReference>
<dbReference type="InterPro" id="IPR051486">
    <property type="entry name" value="Hcy_S-methyltransferase"/>
</dbReference>
<feature type="binding site" evidence="5">
    <location>
        <position position="340"/>
    </location>
    <ligand>
        <name>Zn(2+)</name>
        <dbReference type="ChEBI" id="CHEBI:29105"/>
    </ligand>
</feature>
<dbReference type="SUPFAM" id="SSF82282">
    <property type="entry name" value="Homocysteine S-methyltransferase"/>
    <property type="match status" value="1"/>
</dbReference>
<sequence length="359" mass="38211">MAGMDPESSNYGTRCPVLLLDGGLGTSLQDDYGVTFDKTTPLWSSHLLVSDQSTLLACQADFGRVPVDIILTATYQASAKGFAKTRTTDFPNGIDRAGMVSLVRDAVRISDEAGREQGGRVALSVGPYGACMVPGQEYSGKYDAELDSEAALRQWHAERLTAFGEAGAFTKPVAYLALETIPRVDEIRALRKALDDSGALADGLPYWTAALFPGEGNTLPDGSDVQTAVDAMLDPAVASSQPWGLGINCTKLWKLEALVLLYEAAVDRATSAGWLKNGPPALVLYPDGTNGEVYNTTTQTWDLPEGGRAPTGSWDAQMADIVRGAQARGRWSAIVAGGCCKTSHGMLSNLRDRIATDKK</sequence>
<dbReference type="OrthoDB" id="261426at2759"/>
<keyword evidence="4 5" id="KW-0862">Zinc</keyword>
<feature type="binding site" evidence="5">
    <location>
        <position position="339"/>
    </location>
    <ligand>
        <name>Zn(2+)</name>
        <dbReference type="ChEBI" id="CHEBI:29105"/>
    </ligand>
</feature>
<dbReference type="GO" id="GO:0009086">
    <property type="term" value="P:methionine biosynthetic process"/>
    <property type="evidence" value="ECO:0007669"/>
    <property type="project" value="TreeGrafter"/>
</dbReference>
<dbReference type="InterPro" id="IPR036589">
    <property type="entry name" value="HCY_dom_sf"/>
</dbReference>
<keyword evidence="8" id="KW-1185">Reference proteome</keyword>
<evidence type="ECO:0000256" key="4">
    <source>
        <dbReference type="ARBA" id="ARBA00022833"/>
    </source>
</evidence>
<evidence type="ECO:0000256" key="3">
    <source>
        <dbReference type="ARBA" id="ARBA00022723"/>
    </source>
</evidence>
<evidence type="ECO:0000256" key="1">
    <source>
        <dbReference type="ARBA" id="ARBA00022603"/>
    </source>
</evidence>
<dbReference type="PANTHER" id="PTHR46015">
    <property type="entry name" value="ZGC:172121"/>
    <property type="match status" value="1"/>
</dbReference>
<protein>
    <submittedName>
        <fullName evidence="7">Homocysteine S-methyltransferase</fullName>
    </submittedName>
</protein>
<dbReference type="GO" id="GO:0033528">
    <property type="term" value="P:S-methylmethionine cycle"/>
    <property type="evidence" value="ECO:0007669"/>
    <property type="project" value="TreeGrafter"/>
</dbReference>
<proteinExistence type="predicted"/>
<dbReference type="GO" id="GO:0008898">
    <property type="term" value="F:S-adenosylmethionine-homocysteine S-methyltransferase activity"/>
    <property type="evidence" value="ECO:0007669"/>
    <property type="project" value="TreeGrafter"/>
</dbReference>
<organism evidence="7 8">
    <name type="scientific">Plectosphaerella plurivora</name>
    <dbReference type="NCBI Taxonomy" id="936078"/>
    <lineage>
        <taxon>Eukaryota</taxon>
        <taxon>Fungi</taxon>
        <taxon>Dikarya</taxon>
        <taxon>Ascomycota</taxon>
        <taxon>Pezizomycotina</taxon>
        <taxon>Sordariomycetes</taxon>
        <taxon>Hypocreomycetidae</taxon>
        <taxon>Glomerellales</taxon>
        <taxon>Plectosphaerellaceae</taxon>
        <taxon>Plectosphaerella</taxon>
    </lineage>
</organism>
<dbReference type="Gene3D" id="3.20.20.330">
    <property type="entry name" value="Homocysteine-binding-like domain"/>
    <property type="match status" value="1"/>
</dbReference>
<comment type="caution">
    <text evidence="7">The sequence shown here is derived from an EMBL/GenBank/DDBJ whole genome shotgun (WGS) entry which is preliminary data.</text>
</comment>
<dbReference type="Pfam" id="PF02574">
    <property type="entry name" value="S-methyl_trans"/>
    <property type="match status" value="1"/>
</dbReference>
<comment type="cofactor">
    <cofactor evidence="5">
        <name>Zn(2+)</name>
        <dbReference type="ChEBI" id="CHEBI:29105"/>
    </cofactor>
</comment>
<name>A0A9P8VIL0_9PEZI</name>
<evidence type="ECO:0000256" key="2">
    <source>
        <dbReference type="ARBA" id="ARBA00022679"/>
    </source>
</evidence>
<dbReference type="AlphaFoldDB" id="A0A9P8VIL0"/>
<feature type="binding site" evidence="5">
    <location>
        <position position="249"/>
    </location>
    <ligand>
        <name>Zn(2+)</name>
        <dbReference type="ChEBI" id="CHEBI:29105"/>
    </ligand>
</feature>
<dbReference type="InterPro" id="IPR003726">
    <property type="entry name" value="HCY_dom"/>
</dbReference>
<dbReference type="PANTHER" id="PTHR46015:SF1">
    <property type="entry name" value="HOMOCYSTEINE S-METHYLTRANSFERASE-LIKE ISOFORM 1"/>
    <property type="match status" value="1"/>
</dbReference>
<dbReference type="Proteomes" id="UP000770015">
    <property type="component" value="Unassembled WGS sequence"/>
</dbReference>
<keyword evidence="1 5" id="KW-0489">Methyltransferase</keyword>